<evidence type="ECO:0000313" key="1">
    <source>
        <dbReference type="EMBL" id="MBA0764241.1"/>
    </source>
</evidence>
<evidence type="ECO:0000313" key="2">
    <source>
        <dbReference type="Proteomes" id="UP000593568"/>
    </source>
</evidence>
<name>A0A7J9DU79_9ROSI</name>
<accession>A0A7J9DU79</accession>
<organism evidence="1 2">
    <name type="scientific">Gossypium trilobum</name>
    <dbReference type="NCBI Taxonomy" id="34281"/>
    <lineage>
        <taxon>Eukaryota</taxon>
        <taxon>Viridiplantae</taxon>
        <taxon>Streptophyta</taxon>
        <taxon>Embryophyta</taxon>
        <taxon>Tracheophyta</taxon>
        <taxon>Spermatophyta</taxon>
        <taxon>Magnoliopsida</taxon>
        <taxon>eudicotyledons</taxon>
        <taxon>Gunneridae</taxon>
        <taxon>Pentapetalae</taxon>
        <taxon>rosids</taxon>
        <taxon>malvids</taxon>
        <taxon>Malvales</taxon>
        <taxon>Malvaceae</taxon>
        <taxon>Malvoideae</taxon>
        <taxon>Gossypium</taxon>
    </lineage>
</organism>
<dbReference type="EMBL" id="JABEZW010000004">
    <property type="protein sequence ID" value="MBA0764241.1"/>
    <property type="molecule type" value="Genomic_DNA"/>
</dbReference>
<protein>
    <submittedName>
        <fullName evidence="1">Uncharacterized protein</fullName>
    </submittedName>
</protein>
<comment type="caution">
    <text evidence="1">The sequence shown here is derived from an EMBL/GenBank/DDBJ whole genome shotgun (WGS) entry which is preliminary data.</text>
</comment>
<dbReference type="AlphaFoldDB" id="A0A7J9DU79"/>
<reference evidence="1 2" key="1">
    <citation type="journal article" date="2019" name="Genome Biol. Evol.">
        <title>Insights into the evolution of the New World diploid cottons (Gossypium, subgenus Houzingenia) based on genome sequencing.</title>
        <authorList>
            <person name="Grover C.E."/>
            <person name="Arick M.A. 2nd"/>
            <person name="Thrash A."/>
            <person name="Conover J.L."/>
            <person name="Sanders W.S."/>
            <person name="Peterson D.G."/>
            <person name="Frelichowski J.E."/>
            <person name="Scheffler J.A."/>
            <person name="Scheffler B.E."/>
            <person name="Wendel J.F."/>
        </authorList>
    </citation>
    <scope>NUCLEOTIDE SEQUENCE [LARGE SCALE GENOMIC DNA]</scope>
    <source>
        <strain evidence="1">8</strain>
        <tissue evidence="1">Leaf</tissue>
    </source>
</reference>
<gene>
    <name evidence="1" type="ORF">Gotri_013605</name>
</gene>
<proteinExistence type="predicted"/>
<sequence>MEVAHLAFCSLLLLIGKTLDFLMDLIGVWLEKV</sequence>
<dbReference type="Proteomes" id="UP000593568">
    <property type="component" value="Unassembled WGS sequence"/>
</dbReference>
<keyword evidence="2" id="KW-1185">Reference proteome</keyword>